<comment type="pathway">
    <text evidence="2">Protein modification; protein glycosylation.</text>
</comment>
<dbReference type="Pfam" id="PF17039">
    <property type="entry name" value="Glyco_tran_10_N"/>
    <property type="match status" value="1"/>
</dbReference>
<keyword evidence="11" id="KW-0325">Glycoprotein</keyword>
<keyword evidence="4 12" id="KW-0328">Glycosyltransferase</keyword>
<keyword evidence="15" id="KW-1185">Reference proteome</keyword>
<keyword evidence="9 12" id="KW-0333">Golgi apparatus</keyword>
<feature type="domain" description="Fucosyltransferase N-terminal" evidence="14">
    <location>
        <begin position="80"/>
        <end position="181"/>
    </location>
</feature>
<dbReference type="InterPro" id="IPR031481">
    <property type="entry name" value="Glyco_tran_10_N"/>
</dbReference>
<dbReference type="GO" id="GO:0000139">
    <property type="term" value="C:Golgi membrane"/>
    <property type="evidence" value="ECO:0007669"/>
    <property type="project" value="UniProtKB-SubCell"/>
</dbReference>
<protein>
    <recommendedName>
        <fullName evidence="12">Fucosyltransferase</fullName>
        <ecNumber evidence="12">2.4.1.-</ecNumber>
    </recommendedName>
</protein>
<dbReference type="KEGG" id="cvn:111102854"/>
<dbReference type="AlphaFoldDB" id="A0A8B8AIX3"/>
<dbReference type="InterPro" id="IPR055270">
    <property type="entry name" value="Glyco_tran_10_C"/>
</dbReference>
<dbReference type="PANTHER" id="PTHR48438">
    <property type="entry name" value="ALPHA-(1,3)-FUCOSYLTRANSFERASE C-RELATED"/>
    <property type="match status" value="1"/>
</dbReference>
<keyword evidence="6 12" id="KW-0812">Transmembrane</keyword>
<dbReference type="Pfam" id="PF00852">
    <property type="entry name" value="Glyco_transf_10"/>
    <property type="match status" value="1"/>
</dbReference>
<evidence type="ECO:0000259" key="14">
    <source>
        <dbReference type="Pfam" id="PF17039"/>
    </source>
</evidence>
<name>A0A8B8AIX3_CRAVI</name>
<evidence type="ECO:0000256" key="5">
    <source>
        <dbReference type="ARBA" id="ARBA00022679"/>
    </source>
</evidence>
<organism evidence="15 16">
    <name type="scientific">Crassostrea virginica</name>
    <name type="common">Eastern oyster</name>
    <dbReference type="NCBI Taxonomy" id="6565"/>
    <lineage>
        <taxon>Eukaryota</taxon>
        <taxon>Metazoa</taxon>
        <taxon>Spiralia</taxon>
        <taxon>Lophotrochozoa</taxon>
        <taxon>Mollusca</taxon>
        <taxon>Bivalvia</taxon>
        <taxon>Autobranchia</taxon>
        <taxon>Pteriomorphia</taxon>
        <taxon>Ostreida</taxon>
        <taxon>Ostreoidea</taxon>
        <taxon>Ostreidae</taxon>
        <taxon>Crassostrea</taxon>
    </lineage>
</organism>
<dbReference type="SUPFAM" id="SSF53756">
    <property type="entry name" value="UDP-Glycosyltransferase/glycogen phosphorylase"/>
    <property type="match status" value="1"/>
</dbReference>
<evidence type="ECO:0000256" key="6">
    <source>
        <dbReference type="ARBA" id="ARBA00022692"/>
    </source>
</evidence>
<evidence type="ECO:0000313" key="16">
    <source>
        <dbReference type="RefSeq" id="XP_022291482.1"/>
    </source>
</evidence>
<feature type="transmembrane region" description="Helical" evidence="12">
    <location>
        <begin position="7"/>
        <end position="27"/>
    </location>
</feature>
<evidence type="ECO:0000256" key="4">
    <source>
        <dbReference type="ARBA" id="ARBA00022676"/>
    </source>
</evidence>
<dbReference type="RefSeq" id="XP_022291482.1">
    <property type="nucleotide sequence ID" value="XM_022435774.1"/>
</dbReference>
<evidence type="ECO:0000256" key="10">
    <source>
        <dbReference type="ARBA" id="ARBA00023136"/>
    </source>
</evidence>
<dbReference type="Gene3D" id="3.40.50.11660">
    <property type="entry name" value="Glycosyl transferase family 10, C-terminal domain"/>
    <property type="match status" value="1"/>
</dbReference>
<dbReference type="GO" id="GO:0032580">
    <property type="term" value="C:Golgi cisterna membrane"/>
    <property type="evidence" value="ECO:0007669"/>
    <property type="project" value="UniProtKB-SubCell"/>
</dbReference>
<sequence length="386" mass="45248">MRKTRCGGVLIVFGFGFFIYIMLRFTMFDEDKTINTIMPESEIKINAGKESVLGYHLKKGDQSMHYPIFAPLPQIKRHSIVFYNMPSWMTLELTVLDSTRCPNLNQKCSVQRGKDQFEFSKGVIFYGEELPVLCPQKKNGQVWAFFSIESPFLYSVGPQWKNKFSWTITYRRDSDFPCFYGKIKKRETPLTQNYSKIFERKTKNISWAVSNCKTFSKREEYIKKLQKYIDVDIYGRCGKLKCGSRSAGLTDCHKQFAKEYKFYLALENSLCRDYTTEKLFNFFFHDLPMIPIVYGAPNLLEYIPKGTFINVMDYNSPNELAKDLMRIGSNETIYTQFLKEKDKYTAERFKWEEVLCPMCVKLHEADSSKVISDINTWIWNGTCIKP</sequence>
<comment type="similarity">
    <text evidence="3 12">Belongs to the glycosyltransferase 10 family.</text>
</comment>
<evidence type="ECO:0000313" key="15">
    <source>
        <dbReference type="Proteomes" id="UP000694844"/>
    </source>
</evidence>
<reference evidence="16" key="1">
    <citation type="submission" date="2025-08" db="UniProtKB">
        <authorList>
            <consortium name="RefSeq"/>
        </authorList>
    </citation>
    <scope>IDENTIFICATION</scope>
    <source>
        <tissue evidence="16">Whole sample</tissue>
    </source>
</reference>
<evidence type="ECO:0000256" key="1">
    <source>
        <dbReference type="ARBA" id="ARBA00004323"/>
    </source>
</evidence>
<evidence type="ECO:0000256" key="8">
    <source>
        <dbReference type="ARBA" id="ARBA00022989"/>
    </source>
</evidence>
<gene>
    <name evidence="16" type="primary">LOC111102854</name>
</gene>
<feature type="domain" description="Fucosyltransferase C-terminal" evidence="13">
    <location>
        <begin position="199"/>
        <end position="377"/>
    </location>
</feature>
<keyword evidence="8 12" id="KW-1133">Transmembrane helix</keyword>
<comment type="subcellular location">
    <subcellularLocation>
        <location evidence="1">Golgi apparatus membrane</location>
        <topology evidence="1">Single-pass type II membrane protein</topology>
    </subcellularLocation>
    <subcellularLocation>
        <location evidence="12">Golgi apparatus</location>
        <location evidence="12">Golgi stack membrane</location>
        <topology evidence="12">Single-pass type II membrane protein</topology>
    </subcellularLocation>
</comment>
<evidence type="ECO:0000256" key="7">
    <source>
        <dbReference type="ARBA" id="ARBA00022968"/>
    </source>
</evidence>
<dbReference type="PANTHER" id="PTHR48438:SF1">
    <property type="entry name" value="ALPHA-(1,3)-FUCOSYLTRANSFERASE C-RELATED"/>
    <property type="match status" value="1"/>
</dbReference>
<dbReference type="InterPro" id="IPR001503">
    <property type="entry name" value="Glyco_trans_10"/>
</dbReference>
<dbReference type="GO" id="GO:0008417">
    <property type="term" value="F:fucosyltransferase activity"/>
    <property type="evidence" value="ECO:0007669"/>
    <property type="project" value="InterPro"/>
</dbReference>
<accession>A0A8B8AIX3</accession>
<evidence type="ECO:0000256" key="3">
    <source>
        <dbReference type="ARBA" id="ARBA00008919"/>
    </source>
</evidence>
<dbReference type="FunFam" id="3.40.50.11660:FF:000002">
    <property type="entry name" value="Alpha-(1,3)-fucosyltransferase"/>
    <property type="match status" value="1"/>
</dbReference>
<dbReference type="UniPathway" id="UPA00378"/>
<dbReference type="Proteomes" id="UP000694844">
    <property type="component" value="Chromosome 7"/>
</dbReference>
<evidence type="ECO:0000256" key="12">
    <source>
        <dbReference type="RuleBase" id="RU003832"/>
    </source>
</evidence>
<dbReference type="GeneID" id="111102854"/>
<keyword evidence="5 12" id="KW-0808">Transferase</keyword>
<dbReference type="EC" id="2.4.1.-" evidence="12"/>
<dbReference type="InterPro" id="IPR038577">
    <property type="entry name" value="GT10-like_C_sf"/>
</dbReference>
<evidence type="ECO:0000259" key="13">
    <source>
        <dbReference type="Pfam" id="PF00852"/>
    </source>
</evidence>
<keyword evidence="10 12" id="KW-0472">Membrane</keyword>
<dbReference type="OrthoDB" id="8057859at2759"/>
<evidence type="ECO:0000256" key="2">
    <source>
        <dbReference type="ARBA" id="ARBA00004922"/>
    </source>
</evidence>
<proteinExistence type="inferred from homology"/>
<evidence type="ECO:0000256" key="9">
    <source>
        <dbReference type="ARBA" id="ARBA00023034"/>
    </source>
</evidence>
<keyword evidence="7" id="KW-0735">Signal-anchor</keyword>
<evidence type="ECO:0000256" key="11">
    <source>
        <dbReference type="ARBA" id="ARBA00023180"/>
    </source>
</evidence>